<dbReference type="EMBL" id="CP000859">
    <property type="protein sequence ID" value="ABW68138.1"/>
    <property type="molecule type" value="Genomic_DNA"/>
</dbReference>
<dbReference type="Pfam" id="PF00512">
    <property type="entry name" value="HisKA"/>
    <property type="match status" value="1"/>
</dbReference>
<dbReference type="InterPro" id="IPR003661">
    <property type="entry name" value="HisK_dim/P_dom"/>
</dbReference>
<evidence type="ECO:0000256" key="2">
    <source>
        <dbReference type="ARBA" id="ARBA00004651"/>
    </source>
</evidence>
<dbReference type="eggNOG" id="COG4191">
    <property type="taxonomic scope" value="Bacteria"/>
</dbReference>
<dbReference type="Gene3D" id="3.30.565.10">
    <property type="entry name" value="Histidine kinase-like ATPase, C-terminal domain"/>
    <property type="match status" value="1"/>
</dbReference>
<feature type="transmembrane region" description="Helical" evidence="14">
    <location>
        <begin position="307"/>
        <end position="330"/>
    </location>
</feature>
<dbReference type="HOGENOM" id="CLU_023166_1_0_7"/>
<keyword evidence="9 16" id="KW-0418">Kinase</keyword>
<keyword evidence="6 16" id="KW-0808">Transferase</keyword>
<dbReference type="GO" id="GO:0005524">
    <property type="term" value="F:ATP binding"/>
    <property type="evidence" value="ECO:0007669"/>
    <property type="project" value="UniProtKB-KW"/>
</dbReference>
<evidence type="ECO:0000256" key="8">
    <source>
        <dbReference type="ARBA" id="ARBA00022741"/>
    </source>
</evidence>
<dbReference type="GO" id="GO:0005886">
    <property type="term" value="C:plasma membrane"/>
    <property type="evidence" value="ECO:0007669"/>
    <property type="project" value="UniProtKB-SubCell"/>
</dbReference>
<evidence type="ECO:0000256" key="1">
    <source>
        <dbReference type="ARBA" id="ARBA00000085"/>
    </source>
</evidence>
<feature type="transmembrane region" description="Helical" evidence="14">
    <location>
        <begin position="38"/>
        <end position="60"/>
    </location>
</feature>
<keyword evidence="13 14" id="KW-0472">Membrane</keyword>
<dbReference type="PRINTS" id="PR00344">
    <property type="entry name" value="BCTRLSENSOR"/>
</dbReference>
<evidence type="ECO:0000256" key="5">
    <source>
        <dbReference type="ARBA" id="ARBA00022553"/>
    </source>
</evidence>
<dbReference type="PANTHER" id="PTHR43065">
    <property type="entry name" value="SENSOR HISTIDINE KINASE"/>
    <property type="match status" value="1"/>
</dbReference>
<keyword evidence="12" id="KW-0902">Two-component regulatory system</keyword>
<dbReference type="Proteomes" id="UP000008561">
    <property type="component" value="Chromosome"/>
</dbReference>
<dbReference type="AlphaFoldDB" id="A8ZV48"/>
<comment type="catalytic activity">
    <reaction evidence="1">
        <text>ATP + protein L-histidine = ADP + protein N-phospho-L-histidine.</text>
        <dbReference type="EC" id="2.7.13.3"/>
    </reaction>
</comment>
<dbReference type="SUPFAM" id="SSF55874">
    <property type="entry name" value="ATPase domain of HSP90 chaperone/DNA topoisomerase II/histidine kinase"/>
    <property type="match status" value="1"/>
</dbReference>
<dbReference type="PANTHER" id="PTHR43065:SF46">
    <property type="entry name" value="C4-DICARBOXYLATE TRANSPORT SENSOR PROTEIN DCTB"/>
    <property type="match status" value="1"/>
</dbReference>
<evidence type="ECO:0000313" key="16">
    <source>
        <dbReference type="EMBL" id="ABW68138.1"/>
    </source>
</evidence>
<dbReference type="SMART" id="SM00388">
    <property type="entry name" value="HisKA"/>
    <property type="match status" value="1"/>
</dbReference>
<dbReference type="GO" id="GO:0000155">
    <property type="term" value="F:phosphorelay sensor kinase activity"/>
    <property type="evidence" value="ECO:0007669"/>
    <property type="project" value="InterPro"/>
</dbReference>
<comment type="subcellular location">
    <subcellularLocation>
        <location evidence="2">Cell membrane</location>
        <topology evidence="2">Multi-pass membrane protein</topology>
    </subcellularLocation>
</comment>
<gene>
    <name evidence="16" type="ordered locus">Dole_2334</name>
</gene>
<feature type="domain" description="Histidine kinase" evidence="15">
    <location>
        <begin position="362"/>
        <end position="578"/>
    </location>
</feature>
<dbReference type="InterPro" id="IPR036890">
    <property type="entry name" value="HATPase_C_sf"/>
</dbReference>
<dbReference type="CDD" id="cd12914">
    <property type="entry name" value="PDC1_DGC_like"/>
    <property type="match status" value="1"/>
</dbReference>
<evidence type="ECO:0000256" key="13">
    <source>
        <dbReference type="ARBA" id="ARBA00023136"/>
    </source>
</evidence>
<dbReference type="PROSITE" id="PS50109">
    <property type="entry name" value="HIS_KIN"/>
    <property type="match status" value="1"/>
</dbReference>
<keyword evidence="11 14" id="KW-1133">Transmembrane helix</keyword>
<evidence type="ECO:0000256" key="11">
    <source>
        <dbReference type="ARBA" id="ARBA00022989"/>
    </source>
</evidence>
<keyword evidence="4" id="KW-1003">Cell membrane</keyword>
<evidence type="ECO:0000256" key="12">
    <source>
        <dbReference type="ARBA" id="ARBA00023012"/>
    </source>
</evidence>
<dbReference type="KEGG" id="dol:Dole_2334"/>
<keyword evidence="8" id="KW-0547">Nucleotide-binding</keyword>
<dbReference type="Gene3D" id="1.10.287.130">
    <property type="match status" value="1"/>
</dbReference>
<dbReference type="SUPFAM" id="SSF47384">
    <property type="entry name" value="Homodimeric domain of signal transducing histidine kinase"/>
    <property type="match status" value="1"/>
</dbReference>
<dbReference type="Pfam" id="PF02518">
    <property type="entry name" value="HATPase_c"/>
    <property type="match status" value="1"/>
</dbReference>
<sequence>MKLDSMKRSIKLFLPAFRRQQDPSQGRLYRYMFNYGRLWKSAVMLTGLCAIIPLLLVTWVDYNVTQRAVESESLARTSRTVSNAKRTIAAFLAKRKASLVYIVHDNTYDRLLDSGRLSTILENLRLSIGGVTDIGVIDGVGQQVAYSGPYSLEGRDYSDQQWFEEAMDRGFFISEVFMGFRNAPHFVIAVRYEAPDRSFFVLRISIDTGRLNEQLSGFELSDQGNAFIINTKGVLQTPSRGHEKIFEKINFPVPVYSDKTEVVQYHTTAEGDYILGYAYIPDSPFILMIVNKTGELMRSWHRTRIEMLAYLLGGIVIVLIAVTGFATYFVNRIYVADQRRIRSLHQVEYANKLASIGRLAAGVAHEINNPLAVINEKAGLIKDIFQLTDRYAGDEKLLGLVDAINESVARCGRITKQLLSFARHMDFSVQPVDIRAVISDVVGFLGKEAEYRNIAITIDVPPDIPQFETDRGKLQQILLNLINNAFAALSEGGALTITANRVNGKTLRIRINDTGCGISDKDLKRIFEPFFSTKTSTGGTGLGLSITYSLVQELGGVIDVESEVGVGTQFTITLPLMPPARNKGETT</sequence>
<evidence type="ECO:0000256" key="14">
    <source>
        <dbReference type="SAM" id="Phobius"/>
    </source>
</evidence>
<keyword evidence="10" id="KW-0067">ATP-binding</keyword>
<dbReference type="SMART" id="SM00387">
    <property type="entry name" value="HATPase_c"/>
    <property type="match status" value="1"/>
</dbReference>
<protein>
    <recommendedName>
        <fullName evidence="3">histidine kinase</fullName>
        <ecNumber evidence="3">2.7.13.3</ecNumber>
    </recommendedName>
</protein>
<evidence type="ECO:0000313" key="17">
    <source>
        <dbReference type="Proteomes" id="UP000008561"/>
    </source>
</evidence>
<evidence type="ECO:0000256" key="9">
    <source>
        <dbReference type="ARBA" id="ARBA00022777"/>
    </source>
</evidence>
<evidence type="ECO:0000256" key="3">
    <source>
        <dbReference type="ARBA" id="ARBA00012438"/>
    </source>
</evidence>
<keyword evidence="17" id="KW-1185">Reference proteome</keyword>
<evidence type="ECO:0000256" key="4">
    <source>
        <dbReference type="ARBA" id="ARBA00022475"/>
    </source>
</evidence>
<evidence type="ECO:0000259" key="15">
    <source>
        <dbReference type="PROSITE" id="PS50109"/>
    </source>
</evidence>
<dbReference type="InterPro" id="IPR003594">
    <property type="entry name" value="HATPase_dom"/>
</dbReference>
<dbReference type="CDD" id="cd00082">
    <property type="entry name" value="HisKA"/>
    <property type="match status" value="1"/>
</dbReference>
<keyword evidence="5" id="KW-0597">Phosphoprotein</keyword>
<organism evidence="16 17">
    <name type="scientific">Desulfosudis oleivorans (strain DSM 6200 / JCM 39069 / Hxd3)</name>
    <name type="common">Desulfococcus oleovorans</name>
    <dbReference type="NCBI Taxonomy" id="96561"/>
    <lineage>
        <taxon>Bacteria</taxon>
        <taxon>Pseudomonadati</taxon>
        <taxon>Thermodesulfobacteriota</taxon>
        <taxon>Desulfobacteria</taxon>
        <taxon>Desulfobacterales</taxon>
        <taxon>Desulfosudaceae</taxon>
        <taxon>Desulfosudis</taxon>
    </lineage>
</organism>
<evidence type="ECO:0000256" key="10">
    <source>
        <dbReference type="ARBA" id="ARBA00022840"/>
    </source>
</evidence>
<dbReference type="STRING" id="96561.Dole_2334"/>
<dbReference type="EC" id="2.7.13.3" evidence="3"/>
<reference evidence="16 17" key="1">
    <citation type="submission" date="2007-10" db="EMBL/GenBank/DDBJ databases">
        <title>Complete sequence of Desulfococcus oleovorans Hxd3.</title>
        <authorList>
            <consortium name="US DOE Joint Genome Institute"/>
            <person name="Copeland A."/>
            <person name="Lucas S."/>
            <person name="Lapidus A."/>
            <person name="Barry K."/>
            <person name="Glavina del Rio T."/>
            <person name="Dalin E."/>
            <person name="Tice H."/>
            <person name="Pitluck S."/>
            <person name="Kiss H."/>
            <person name="Brettin T."/>
            <person name="Bruce D."/>
            <person name="Detter J.C."/>
            <person name="Han C."/>
            <person name="Schmutz J."/>
            <person name="Larimer F."/>
            <person name="Land M."/>
            <person name="Hauser L."/>
            <person name="Kyrpides N."/>
            <person name="Kim E."/>
            <person name="Wawrik B."/>
            <person name="Richardson P."/>
        </authorList>
    </citation>
    <scope>NUCLEOTIDE SEQUENCE [LARGE SCALE GENOMIC DNA]</scope>
    <source>
        <strain evidence="17">DSM 6200 / JCM 39069 / Hxd3</strain>
    </source>
</reference>
<name>A8ZV48_DESOH</name>
<dbReference type="InterPro" id="IPR033479">
    <property type="entry name" value="dCache_1"/>
</dbReference>
<dbReference type="InterPro" id="IPR004358">
    <property type="entry name" value="Sig_transdc_His_kin-like_C"/>
</dbReference>
<dbReference type="InterPro" id="IPR036097">
    <property type="entry name" value="HisK_dim/P_sf"/>
</dbReference>
<evidence type="ECO:0000256" key="7">
    <source>
        <dbReference type="ARBA" id="ARBA00022692"/>
    </source>
</evidence>
<evidence type="ECO:0000256" key="6">
    <source>
        <dbReference type="ARBA" id="ARBA00022679"/>
    </source>
</evidence>
<dbReference type="Pfam" id="PF02743">
    <property type="entry name" value="dCache_1"/>
    <property type="match status" value="1"/>
</dbReference>
<dbReference type="InterPro" id="IPR005467">
    <property type="entry name" value="His_kinase_dom"/>
</dbReference>
<dbReference type="Gene3D" id="3.30.450.20">
    <property type="entry name" value="PAS domain"/>
    <property type="match status" value="2"/>
</dbReference>
<accession>A8ZV48</accession>
<keyword evidence="7 14" id="KW-0812">Transmembrane</keyword>
<proteinExistence type="predicted"/>